<protein>
    <recommendedName>
        <fullName evidence="2 3">Peroxisomal membrane protein PEX16</fullName>
    </recommendedName>
</protein>
<keyword evidence="3" id="KW-0576">Peroxisome</keyword>
<dbReference type="GO" id="GO:0005778">
    <property type="term" value="C:peroxisomal membrane"/>
    <property type="evidence" value="ECO:0007669"/>
    <property type="project" value="UniProtKB-SubCell"/>
</dbReference>
<name>A0A1W4WR32_AGRPL</name>
<dbReference type="FunCoup" id="A0A1W4WR32">
    <property type="interactions" value="1801"/>
</dbReference>
<evidence type="ECO:0000313" key="5">
    <source>
        <dbReference type="RefSeq" id="XP_018326369.1"/>
    </source>
</evidence>
<keyword evidence="4" id="KW-1185">Reference proteome</keyword>
<dbReference type="InterPro" id="IPR013919">
    <property type="entry name" value="Pex16"/>
</dbReference>
<organism evidence="4 5">
    <name type="scientific">Agrilus planipennis</name>
    <name type="common">Emerald ash borer</name>
    <name type="synonym">Agrilus marcopoli</name>
    <dbReference type="NCBI Taxonomy" id="224129"/>
    <lineage>
        <taxon>Eukaryota</taxon>
        <taxon>Metazoa</taxon>
        <taxon>Ecdysozoa</taxon>
        <taxon>Arthropoda</taxon>
        <taxon>Hexapoda</taxon>
        <taxon>Insecta</taxon>
        <taxon>Pterygota</taxon>
        <taxon>Neoptera</taxon>
        <taxon>Endopterygota</taxon>
        <taxon>Coleoptera</taxon>
        <taxon>Polyphaga</taxon>
        <taxon>Elateriformia</taxon>
        <taxon>Buprestoidea</taxon>
        <taxon>Buprestidae</taxon>
        <taxon>Agrilinae</taxon>
        <taxon>Agrilus</taxon>
    </lineage>
</organism>
<keyword evidence="3" id="KW-0962">Peroxisome biogenesis</keyword>
<dbReference type="Proteomes" id="UP000192223">
    <property type="component" value="Unplaced"/>
</dbReference>
<dbReference type="Pfam" id="PF08610">
    <property type="entry name" value="Pex16"/>
    <property type="match status" value="1"/>
</dbReference>
<comment type="similarity">
    <text evidence="1 3">Belongs to the peroxin-16 family.</text>
</comment>
<dbReference type="STRING" id="224129.A0A1W4WR32"/>
<accession>A0A1W4WR32</accession>
<dbReference type="OrthoDB" id="2021143at2759"/>
<dbReference type="KEGG" id="apln:108737770"/>
<evidence type="ECO:0000313" key="4">
    <source>
        <dbReference type="Proteomes" id="UP000192223"/>
    </source>
</evidence>
<gene>
    <name evidence="5" type="primary">LOC108737770</name>
</gene>
<dbReference type="RefSeq" id="XP_018326369.1">
    <property type="nucleotide sequence ID" value="XM_018470867.2"/>
</dbReference>
<proteinExistence type="inferred from homology"/>
<dbReference type="GO" id="GO:0007031">
    <property type="term" value="P:peroxisome organization"/>
    <property type="evidence" value="ECO:0007669"/>
    <property type="project" value="UniProtKB-KW"/>
</dbReference>
<dbReference type="InParanoid" id="A0A1W4WR32"/>
<comment type="subcellular location">
    <subcellularLocation>
        <location evidence="3">Peroxisome membrane</location>
    </subcellularLocation>
</comment>
<evidence type="ECO:0000256" key="2">
    <source>
        <dbReference type="ARBA" id="ARBA00018577"/>
    </source>
</evidence>
<dbReference type="AlphaFoldDB" id="A0A1W4WR32"/>
<reference evidence="5" key="1">
    <citation type="submission" date="2025-08" db="UniProtKB">
        <authorList>
            <consortium name="RefSeq"/>
        </authorList>
    </citation>
    <scope>IDENTIFICATION</scope>
    <source>
        <tissue evidence="5">Entire body</tissue>
    </source>
</reference>
<dbReference type="PANTHER" id="PTHR13299">
    <property type="entry name" value="PEROXISOMAL MEMBRANE PROTEIN PEX16"/>
    <property type="match status" value="1"/>
</dbReference>
<evidence type="ECO:0000256" key="3">
    <source>
        <dbReference type="RuleBase" id="RU365003"/>
    </source>
</evidence>
<evidence type="ECO:0000256" key="1">
    <source>
        <dbReference type="ARBA" id="ARBA00009505"/>
    </source>
</evidence>
<dbReference type="GeneID" id="108737770"/>
<dbReference type="PANTHER" id="PTHR13299:SF0">
    <property type="entry name" value="PEROXISOMAL MEMBRANE PROTEIN PEX16"/>
    <property type="match status" value="1"/>
</dbReference>
<sequence length="343" mass="40091">MSSILINLPEFYKSYKVWISKNPQYTSELESTVKWVTFFLAGRINNSHVLTQLVYSLSNLLTFFNDRTISKELNLENPGPGYILKVWLTVLDYSEVLLELSSKKLWNNAGRWIIIVCIQVLKCILRFFLMYHYKEKVLENPPIPALQRKNCKPGFTLGLSSDESEEHIGSFSFTLKHSGRLIRKVDSSPPVAFRNWKPIQRIECENNEVMDDVLAQRQTVAEFLYVIKPLVHLGSLSYFGRTAWTPWSLSLFMDVISLHLHRSCIATNSKCMTKQQRLQISRRTLALLYYLFRSPFYDRYTKNKMEGLLNTLGNNLPIVGTVFKDLVLYLPFWQNTYFYMWSS</sequence>